<dbReference type="SUPFAM" id="SSF53383">
    <property type="entry name" value="PLP-dependent transferases"/>
    <property type="match status" value="1"/>
</dbReference>
<dbReference type="GO" id="GO:0003870">
    <property type="term" value="F:5-aminolevulinate synthase activity"/>
    <property type="evidence" value="ECO:0007669"/>
    <property type="project" value="UniProtKB-EC"/>
</dbReference>
<dbReference type="PANTHER" id="PTHR13693:SF102">
    <property type="entry name" value="2-AMINO-3-KETOBUTYRATE COENZYME A LIGASE, MITOCHONDRIAL"/>
    <property type="match status" value="1"/>
</dbReference>
<evidence type="ECO:0000256" key="2">
    <source>
        <dbReference type="ARBA" id="ARBA00003076"/>
    </source>
</evidence>
<evidence type="ECO:0000259" key="15">
    <source>
        <dbReference type="Pfam" id="PF00155"/>
    </source>
</evidence>
<evidence type="ECO:0000256" key="4">
    <source>
        <dbReference type="ARBA" id="ARBA00008392"/>
    </source>
</evidence>
<comment type="pathway">
    <text evidence="3">Porphyrin-containing compound metabolism; protoporphyrin-IX biosynthesis; 5-aminolevulinate from glycine: step 1/1.</text>
</comment>
<comment type="cofactor">
    <cofactor evidence="1">
        <name>pyridoxal 5'-phosphate</name>
        <dbReference type="ChEBI" id="CHEBI:597326"/>
    </cofactor>
</comment>
<evidence type="ECO:0000256" key="9">
    <source>
        <dbReference type="ARBA" id="ARBA00023133"/>
    </source>
</evidence>
<evidence type="ECO:0000313" key="17">
    <source>
        <dbReference type="Proteomes" id="UP001370758"/>
    </source>
</evidence>
<dbReference type="FunFam" id="3.40.640.10:FF:000006">
    <property type="entry name" value="5-aminolevulinate synthase, mitochondrial"/>
    <property type="match status" value="1"/>
</dbReference>
<protein>
    <recommendedName>
        <fullName evidence="6">5-aminolevulinate synthase, mitochondrial</fullName>
        <ecNumber evidence="5">2.3.1.37</ecNumber>
    </recommendedName>
    <alternativeName>
        <fullName evidence="11">5-aminolevulinic acid synthase</fullName>
    </alternativeName>
    <alternativeName>
        <fullName evidence="12">Delta-ALA synthase</fullName>
    </alternativeName>
    <alternativeName>
        <fullName evidence="13">Delta-aminolevulinate synthase</fullName>
    </alternativeName>
</protein>
<gene>
    <name evidence="16" type="primary">HEM1</name>
    <name evidence="16" type="ORF">TWF481_002156</name>
</gene>
<evidence type="ECO:0000256" key="7">
    <source>
        <dbReference type="ARBA" id="ARBA00022679"/>
    </source>
</evidence>
<dbReference type="PANTHER" id="PTHR13693">
    <property type="entry name" value="CLASS II AMINOTRANSFERASE/8-AMINO-7-OXONONANOATE SYNTHASE"/>
    <property type="match status" value="1"/>
</dbReference>
<name>A0AAV9VV94_9PEZI</name>
<reference evidence="16 17" key="1">
    <citation type="submission" date="2023-08" db="EMBL/GenBank/DDBJ databases">
        <authorList>
            <person name="Palmer J.M."/>
        </authorList>
    </citation>
    <scope>NUCLEOTIDE SEQUENCE [LARGE SCALE GENOMIC DNA]</scope>
    <source>
        <strain evidence="16 17">TWF481</strain>
    </source>
</reference>
<accession>A0AAV9VV94</accession>
<dbReference type="InterPro" id="IPR015422">
    <property type="entry name" value="PyrdxlP-dep_Trfase_small"/>
</dbReference>
<dbReference type="InterPro" id="IPR001917">
    <property type="entry name" value="Aminotrans_II_pyridoxalP_BS"/>
</dbReference>
<dbReference type="PROSITE" id="PS00599">
    <property type="entry name" value="AA_TRANSFER_CLASS_2"/>
    <property type="match status" value="1"/>
</dbReference>
<comment type="caution">
    <text evidence="16">The sequence shown here is derived from an EMBL/GenBank/DDBJ whole genome shotgun (WGS) entry which is preliminary data.</text>
</comment>
<dbReference type="InterPro" id="IPR010961">
    <property type="entry name" value="4pyrrol_synth_NH2levulA_synth"/>
</dbReference>
<comment type="similarity">
    <text evidence="4">Belongs to the class-II pyridoxal-phosphate-dependent aminotransferase family.</text>
</comment>
<keyword evidence="8" id="KW-0663">Pyridoxal phosphate</keyword>
<dbReference type="GO" id="GO:0006783">
    <property type="term" value="P:heme biosynthetic process"/>
    <property type="evidence" value="ECO:0007669"/>
    <property type="project" value="UniProtKB-KW"/>
</dbReference>
<feature type="domain" description="Aminotransferase class I/classII large" evidence="15">
    <location>
        <begin position="208"/>
        <end position="564"/>
    </location>
</feature>
<keyword evidence="9" id="KW-0350">Heme biosynthesis</keyword>
<dbReference type="NCBIfam" id="TIGR01821">
    <property type="entry name" value="5aminolev_synth"/>
    <property type="match status" value="1"/>
</dbReference>
<evidence type="ECO:0000256" key="6">
    <source>
        <dbReference type="ARBA" id="ARBA00019560"/>
    </source>
</evidence>
<comment type="catalytic activity">
    <reaction evidence="14">
        <text>succinyl-CoA + glycine + H(+) = 5-aminolevulinate + CO2 + CoA</text>
        <dbReference type="Rhea" id="RHEA:12921"/>
        <dbReference type="ChEBI" id="CHEBI:15378"/>
        <dbReference type="ChEBI" id="CHEBI:16526"/>
        <dbReference type="ChEBI" id="CHEBI:57287"/>
        <dbReference type="ChEBI" id="CHEBI:57292"/>
        <dbReference type="ChEBI" id="CHEBI:57305"/>
        <dbReference type="ChEBI" id="CHEBI:356416"/>
        <dbReference type="EC" id="2.3.1.37"/>
    </reaction>
</comment>
<dbReference type="InterPro" id="IPR004839">
    <property type="entry name" value="Aminotransferase_I/II_large"/>
</dbReference>
<dbReference type="GO" id="GO:0005739">
    <property type="term" value="C:mitochondrion"/>
    <property type="evidence" value="ECO:0007669"/>
    <property type="project" value="TreeGrafter"/>
</dbReference>
<evidence type="ECO:0000313" key="16">
    <source>
        <dbReference type="EMBL" id="KAK6496132.1"/>
    </source>
</evidence>
<dbReference type="Proteomes" id="UP001370758">
    <property type="component" value="Unassembled WGS sequence"/>
</dbReference>
<dbReference type="EC" id="2.3.1.37" evidence="5"/>
<dbReference type="Gene3D" id="3.90.1150.10">
    <property type="entry name" value="Aspartate Aminotransferase, domain 1"/>
    <property type="match status" value="1"/>
</dbReference>
<evidence type="ECO:0000256" key="8">
    <source>
        <dbReference type="ARBA" id="ARBA00022898"/>
    </source>
</evidence>
<evidence type="ECO:0000256" key="3">
    <source>
        <dbReference type="ARBA" id="ARBA00005029"/>
    </source>
</evidence>
<evidence type="ECO:0000256" key="13">
    <source>
        <dbReference type="ARBA" id="ARBA00032773"/>
    </source>
</evidence>
<evidence type="ECO:0000256" key="10">
    <source>
        <dbReference type="ARBA" id="ARBA00023315"/>
    </source>
</evidence>
<dbReference type="AlphaFoldDB" id="A0AAV9VV94"/>
<dbReference type="Pfam" id="PF00155">
    <property type="entry name" value="Aminotran_1_2"/>
    <property type="match status" value="1"/>
</dbReference>
<dbReference type="InterPro" id="IPR050087">
    <property type="entry name" value="AON_synthase_class-II"/>
</dbReference>
<evidence type="ECO:0000256" key="5">
    <source>
        <dbReference type="ARBA" id="ARBA00013257"/>
    </source>
</evidence>
<keyword evidence="7" id="KW-0808">Transferase</keyword>
<dbReference type="GO" id="GO:0030170">
    <property type="term" value="F:pyridoxal phosphate binding"/>
    <property type="evidence" value="ECO:0007669"/>
    <property type="project" value="InterPro"/>
</dbReference>
<keyword evidence="10" id="KW-0012">Acyltransferase</keyword>
<evidence type="ECO:0000256" key="12">
    <source>
        <dbReference type="ARBA" id="ARBA00031945"/>
    </source>
</evidence>
<sequence>METLLRQSRSVCPFLKKTSPSALRALSTSTSLVKPGIAGGKMSNLQILARRCPIMGKALAVQSARNNLSSVTSRVGAGINCATQRRGYIVPTKAANLQSTRKTEAMASSLEDVHIKAGVFDTSKGICPHGTAAMKAAKHAADLTAAADHKFTVFQNKTTGKKATFDYEGFYYNELDKKHKDKSYRYFNNINRLAQEFPKAHMATKEDKVTVWCSNDYLGMGRNKHVLQTMHKTLDTYGAGAGGTRNISGHNQHAVGLEQTLAKLHSKQAALVFSSCYVANDATLATLGSKLPNCVILSDSMNHASMIQGIRHSGAKKMVFKHNDLADLEAKLASLPADVPKIIAFESVYSMCGSVGPIEEICDLADKYGAITFLDEVHAVGMYGPSGAGVAEHLDFEAHAAGRPRGTVLDRVDIITGTLGKAYGCVGGYIAGSSLLVDAIRSLAPGFIFTTSLPPAVMAGAKTAIEYQMKYAGDRRLQQLHTKQVKSELEGRDIPVIPNPSHIVPLLVGNAELAKKASDRLLDVHGIYVQAINYPTVPVGQERLRITPTPGHGADLQAHLIEALEEVWTTLEIPRTSDWAAKGGHVGVGVKEAEVVENIWTEEQLGGFVKEDVVEINRREREVVDLIMDRSAVAATEAKVDREVVMAATAAAKPVEVAA</sequence>
<dbReference type="Gene3D" id="3.40.640.10">
    <property type="entry name" value="Type I PLP-dependent aspartate aminotransferase-like (Major domain)"/>
    <property type="match status" value="1"/>
</dbReference>
<organism evidence="16 17">
    <name type="scientific">Arthrobotrys musiformis</name>
    <dbReference type="NCBI Taxonomy" id="47236"/>
    <lineage>
        <taxon>Eukaryota</taxon>
        <taxon>Fungi</taxon>
        <taxon>Dikarya</taxon>
        <taxon>Ascomycota</taxon>
        <taxon>Pezizomycotina</taxon>
        <taxon>Orbiliomycetes</taxon>
        <taxon>Orbiliales</taxon>
        <taxon>Orbiliaceae</taxon>
        <taxon>Arthrobotrys</taxon>
    </lineage>
</organism>
<dbReference type="CDD" id="cd06454">
    <property type="entry name" value="KBL_like"/>
    <property type="match status" value="1"/>
</dbReference>
<dbReference type="InterPro" id="IPR015424">
    <property type="entry name" value="PyrdxlP-dep_Trfase"/>
</dbReference>
<comment type="function">
    <text evidence="2">Catalyzes the synthesis of 5-aminolevulinate (ALA) from succinyl-CoA and glycine, the first and rate-limiting step in heme biosynthesis.</text>
</comment>
<keyword evidence="17" id="KW-1185">Reference proteome</keyword>
<evidence type="ECO:0000256" key="11">
    <source>
        <dbReference type="ARBA" id="ARBA00031691"/>
    </source>
</evidence>
<evidence type="ECO:0000256" key="1">
    <source>
        <dbReference type="ARBA" id="ARBA00001933"/>
    </source>
</evidence>
<dbReference type="InterPro" id="IPR015421">
    <property type="entry name" value="PyrdxlP-dep_Trfase_major"/>
</dbReference>
<evidence type="ECO:0000256" key="14">
    <source>
        <dbReference type="ARBA" id="ARBA00047654"/>
    </source>
</evidence>
<proteinExistence type="inferred from homology"/>
<dbReference type="EMBL" id="JAVHJL010000011">
    <property type="protein sequence ID" value="KAK6496132.1"/>
    <property type="molecule type" value="Genomic_DNA"/>
</dbReference>